<dbReference type="RefSeq" id="WP_129253705.1">
    <property type="nucleotide sequence ID" value="NZ_SAXA01000004.1"/>
</dbReference>
<sequence length="329" mass="38311">MTTVKGVMRSYGAAVRRIERDQQRQAREAAKRFKEQQKLKEIDDARQAVEDWENYVNMIQSVHKDCCETIDWDKIQKTQPPKEPTKRFDNEKFAKEKLDSFKPSFFDKLFGSTEKKIDKLKKQIETARRKDETDNESRHNQYQEDLKDWQELQRIADGVKNGEIEAYKNAIEYYNLFSEIGELGTHLNINFESKYLDVDLSVNSDEVIPNYELRQTATGKLSKKNMAKGKFNELYQDHICSSVIRVAREIFAYLPLEFIRVNAMAEILNSATGHLENQPILSIILPPVTIEKLNLKTIDPSDSMQNFVHNMKFSKTKGFDAVDKVELIN</sequence>
<name>A0A4Q1JMP5_9BACT</name>
<proteinExistence type="predicted"/>
<comment type="caution">
    <text evidence="1">The sequence shown here is derived from an EMBL/GenBank/DDBJ whole genome shotgun (WGS) entry which is preliminary data.</text>
</comment>
<dbReference type="OrthoDB" id="983149at2"/>
<gene>
    <name evidence="1" type="ORF">EO244_05750</name>
</gene>
<keyword evidence="2" id="KW-1185">Reference proteome</keyword>
<evidence type="ECO:0000313" key="1">
    <source>
        <dbReference type="EMBL" id="RXQ95812.1"/>
    </source>
</evidence>
<evidence type="ECO:0000313" key="2">
    <source>
        <dbReference type="Proteomes" id="UP000289703"/>
    </source>
</evidence>
<organism evidence="1 2">
    <name type="scientific">Ancylomarina salipaludis</name>
    <dbReference type="NCBI Taxonomy" id="2501299"/>
    <lineage>
        <taxon>Bacteria</taxon>
        <taxon>Pseudomonadati</taxon>
        <taxon>Bacteroidota</taxon>
        <taxon>Bacteroidia</taxon>
        <taxon>Marinilabiliales</taxon>
        <taxon>Marinifilaceae</taxon>
        <taxon>Ancylomarina</taxon>
    </lineage>
</organism>
<accession>A0A4Q1JMP5</accession>
<dbReference type="Proteomes" id="UP000289703">
    <property type="component" value="Unassembled WGS sequence"/>
</dbReference>
<dbReference type="EMBL" id="SAXA01000004">
    <property type="protein sequence ID" value="RXQ95812.1"/>
    <property type="molecule type" value="Genomic_DNA"/>
</dbReference>
<dbReference type="AlphaFoldDB" id="A0A4Q1JMP5"/>
<protein>
    <submittedName>
        <fullName evidence="1">Uncharacterized protein</fullName>
    </submittedName>
</protein>
<reference evidence="1 2" key="1">
    <citation type="submission" date="2019-01" db="EMBL/GenBank/DDBJ databases">
        <title>Ancylomarina salipaludis sp. nov., isolated from a salt marsh.</title>
        <authorList>
            <person name="Yoon J.-H."/>
        </authorList>
    </citation>
    <scope>NUCLEOTIDE SEQUENCE [LARGE SCALE GENOMIC DNA]</scope>
    <source>
        <strain evidence="1 2">SHSM-M15</strain>
    </source>
</reference>